<keyword evidence="6" id="KW-1185">Reference proteome</keyword>
<dbReference type="InterPro" id="IPR017871">
    <property type="entry name" value="ABC_transporter-like_CS"/>
</dbReference>
<protein>
    <submittedName>
        <fullName evidence="5">ABC transporter ATP-binding protein</fullName>
    </submittedName>
</protein>
<dbReference type="Proteomes" id="UP000321638">
    <property type="component" value="Unassembled WGS sequence"/>
</dbReference>
<dbReference type="Gene3D" id="3.40.50.300">
    <property type="entry name" value="P-loop containing nucleotide triphosphate hydrolases"/>
    <property type="match status" value="1"/>
</dbReference>
<dbReference type="InterPro" id="IPR003593">
    <property type="entry name" value="AAA+_ATPase"/>
</dbReference>
<keyword evidence="3 5" id="KW-0067">ATP-binding</keyword>
<dbReference type="GO" id="GO:0005524">
    <property type="term" value="F:ATP binding"/>
    <property type="evidence" value="ECO:0007669"/>
    <property type="project" value="UniProtKB-KW"/>
</dbReference>
<evidence type="ECO:0000313" key="5">
    <source>
        <dbReference type="EMBL" id="TXL73925.1"/>
    </source>
</evidence>
<dbReference type="OrthoDB" id="2986442at2"/>
<name>A0A5C8PJD3_9HYPH</name>
<dbReference type="EMBL" id="VDUZ01000021">
    <property type="protein sequence ID" value="TXL73925.1"/>
    <property type="molecule type" value="Genomic_DNA"/>
</dbReference>
<dbReference type="SMART" id="SM00382">
    <property type="entry name" value="AAA"/>
    <property type="match status" value="1"/>
</dbReference>
<comment type="caution">
    <text evidence="5">The sequence shown here is derived from an EMBL/GenBank/DDBJ whole genome shotgun (WGS) entry which is preliminary data.</text>
</comment>
<gene>
    <name evidence="5" type="ORF">FHP25_18515</name>
</gene>
<dbReference type="GO" id="GO:0016887">
    <property type="term" value="F:ATP hydrolysis activity"/>
    <property type="evidence" value="ECO:0007669"/>
    <property type="project" value="InterPro"/>
</dbReference>
<dbReference type="InterPro" id="IPR003439">
    <property type="entry name" value="ABC_transporter-like_ATP-bd"/>
</dbReference>
<evidence type="ECO:0000256" key="2">
    <source>
        <dbReference type="ARBA" id="ARBA00022741"/>
    </source>
</evidence>
<dbReference type="PANTHER" id="PTHR43230">
    <property type="entry name" value="ABC-TYPE DIPEPTIDE/OLIGOPEPTIDE TRANSPORT SYSTEM, ATPASE COMPONENT"/>
    <property type="match status" value="1"/>
</dbReference>
<organism evidence="5 6">
    <name type="scientific">Vineibacter terrae</name>
    <dbReference type="NCBI Taxonomy" id="2586908"/>
    <lineage>
        <taxon>Bacteria</taxon>
        <taxon>Pseudomonadati</taxon>
        <taxon>Pseudomonadota</taxon>
        <taxon>Alphaproteobacteria</taxon>
        <taxon>Hyphomicrobiales</taxon>
        <taxon>Vineibacter</taxon>
    </lineage>
</organism>
<proteinExistence type="inferred from homology"/>
<keyword evidence="2" id="KW-0547">Nucleotide-binding</keyword>
<evidence type="ECO:0000313" key="6">
    <source>
        <dbReference type="Proteomes" id="UP000321638"/>
    </source>
</evidence>
<evidence type="ECO:0000256" key="3">
    <source>
        <dbReference type="ARBA" id="ARBA00022840"/>
    </source>
</evidence>
<dbReference type="PROSITE" id="PS50893">
    <property type="entry name" value="ABC_TRANSPORTER_2"/>
    <property type="match status" value="1"/>
</dbReference>
<dbReference type="RefSeq" id="WP_147848450.1">
    <property type="nucleotide sequence ID" value="NZ_VDUZ01000021.1"/>
</dbReference>
<feature type="domain" description="ABC transporter" evidence="4">
    <location>
        <begin position="8"/>
        <end position="264"/>
    </location>
</feature>
<dbReference type="SUPFAM" id="SSF52540">
    <property type="entry name" value="P-loop containing nucleoside triphosphate hydrolases"/>
    <property type="match status" value="1"/>
</dbReference>
<evidence type="ECO:0000256" key="1">
    <source>
        <dbReference type="ARBA" id="ARBA00005417"/>
    </source>
</evidence>
<dbReference type="PANTHER" id="PTHR43230:SF3">
    <property type="entry name" value="ABC-TYPE DIPEPTIDE_OLIGOPEPTIDE TRANSPORT SYSTEM, ATPASE COMPONENT"/>
    <property type="match status" value="1"/>
</dbReference>
<dbReference type="Pfam" id="PF00005">
    <property type="entry name" value="ABC_tran"/>
    <property type="match status" value="1"/>
</dbReference>
<evidence type="ECO:0000259" key="4">
    <source>
        <dbReference type="PROSITE" id="PS50893"/>
    </source>
</evidence>
<dbReference type="CDD" id="cd03257">
    <property type="entry name" value="ABC_NikE_OppD_transporters"/>
    <property type="match status" value="1"/>
</dbReference>
<dbReference type="InterPro" id="IPR027417">
    <property type="entry name" value="P-loop_NTPase"/>
</dbReference>
<dbReference type="PROSITE" id="PS00211">
    <property type="entry name" value="ABC_TRANSPORTER_1"/>
    <property type="match status" value="1"/>
</dbReference>
<reference evidence="5 6" key="1">
    <citation type="submission" date="2019-06" db="EMBL/GenBank/DDBJ databases">
        <title>New taxonomy in bacterial strain CC-CFT640, isolated from vineyard.</title>
        <authorList>
            <person name="Lin S.-Y."/>
            <person name="Tsai C.-F."/>
            <person name="Young C.-C."/>
        </authorList>
    </citation>
    <scope>NUCLEOTIDE SEQUENCE [LARGE SCALE GENOMIC DNA]</scope>
    <source>
        <strain evidence="5 6">CC-CFT640</strain>
    </source>
</reference>
<dbReference type="AlphaFoldDB" id="A0A5C8PJD3"/>
<sequence length="276" mass="29770">MTGTAPLLEVRNLRKVYRRGGLFGGGSGGGPAALDDVSLTLRPEDGKVLSIVGESGSGKTTLARIVLRLVTADSGTVSVAGEPIMAQGGRTIDNRALRKLVQPIFQNPFEAFSLQLPVEEYLFRTAINLGDAAMRRDPRPAIDEALAAVGLSYSRVAGKGIRAFSGGELQRLSVARALIARPRLIVADEPVSMVDASLRMTIVNLFKELSQKLGVAFVYITHDLSTAYYLSDVMAIMRQGALVEFGRPEAILQSPSNDYTRALLDAIPTLDRRWSI</sequence>
<comment type="similarity">
    <text evidence="1">Belongs to the ABC transporter superfamily.</text>
</comment>
<accession>A0A5C8PJD3</accession>